<organism evidence="2 3">
    <name type="scientific">Isosphaera pallida (strain ATCC 43644 / DSM 9630 / IS1B)</name>
    <dbReference type="NCBI Taxonomy" id="575540"/>
    <lineage>
        <taxon>Bacteria</taxon>
        <taxon>Pseudomonadati</taxon>
        <taxon>Planctomycetota</taxon>
        <taxon>Planctomycetia</taxon>
        <taxon>Isosphaerales</taxon>
        <taxon>Isosphaeraceae</taxon>
        <taxon>Isosphaera</taxon>
    </lineage>
</organism>
<evidence type="ECO:0008006" key="4">
    <source>
        <dbReference type="Google" id="ProtNLM"/>
    </source>
</evidence>
<dbReference type="Proteomes" id="UP000008631">
    <property type="component" value="Chromosome"/>
</dbReference>
<proteinExistence type="predicted"/>
<reference key="1">
    <citation type="submission" date="2010-11" db="EMBL/GenBank/DDBJ databases">
        <title>The complete sequence of chromosome of Isophaera pallida ATCC 43644.</title>
        <authorList>
            <consortium name="US DOE Joint Genome Institute (JGI-PGF)"/>
            <person name="Lucas S."/>
            <person name="Copeland A."/>
            <person name="Lapidus A."/>
            <person name="Bruce D."/>
            <person name="Goodwin L."/>
            <person name="Pitluck S."/>
            <person name="Kyrpides N."/>
            <person name="Mavromatis K."/>
            <person name="Pagani I."/>
            <person name="Ivanova N."/>
            <person name="Saunders E."/>
            <person name="Brettin T."/>
            <person name="Detter J.C."/>
            <person name="Han C."/>
            <person name="Tapia R."/>
            <person name="Land M."/>
            <person name="Hauser L."/>
            <person name="Markowitz V."/>
            <person name="Cheng J.-F."/>
            <person name="Hugenholtz P."/>
            <person name="Woyke T."/>
            <person name="Wu D."/>
            <person name="Eisen J.A."/>
        </authorList>
    </citation>
    <scope>NUCLEOTIDE SEQUENCE</scope>
    <source>
        <strain>ATCC 43644</strain>
    </source>
</reference>
<keyword evidence="1" id="KW-0812">Transmembrane</keyword>
<evidence type="ECO:0000313" key="2">
    <source>
        <dbReference type="EMBL" id="ADV63581.1"/>
    </source>
</evidence>
<dbReference type="HOGENOM" id="CLU_1076791_0_0_0"/>
<dbReference type="InParanoid" id="E8R2T4"/>
<dbReference type="AlphaFoldDB" id="E8R2T4"/>
<feature type="transmembrane region" description="Helical" evidence="1">
    <location>
        <begin position="36"/>
        <end position="55"/>
    </location>
</feature>
<dbReference type="eggNOG" id="ENOG5033ZER">
    <property type="taxonomic scope" value="Bacteria"/>
</dbReference>
<feature type="transmembrane region" description="Helical" evidence="1">
    <location>
        <begin position="220"/>
        <end position="243"/>
    </location>
</feature>
<dbReference type="EMBL" id="CP002353">
    <property type="protein sequence ID" value="ADV63581.1"/>
    <property type="molecule type" value="Genomic_DNA"/>
</dbReference>
<sequence>MSVASQASPSVPNASDPAIPTPNLDHATFEPFPGPLAWLGFWITLAIAAAAALWLTGYRDYQIASAIQTGERIIEFQSIGERDDQTIREAIRVQRASIPFWTTLRMLTDFVFLPLGLAARALAAATLAAAWAAIWGRPHRFTDGWRESAAVQGFWAVGLALQTGLIIALGQPEATFSAALWLDPTVTQPAWLNLSLRWLDGFALAGWIALAWGIRQRGQAGISGAVLLTLMLMSLEFLLVIPWELVLGAGMRLTVVPQ</sequence>
<keyword evidence="1" id="KW-1133">Transmembrane helix</keyword>
<feature type="transmembrane region" description="Helical" evidence="1">
    <location>
        <begin position="154"/>
        <end position="182"/>
    </location>
</feature>
<dbReference type="RefSeq" id="WP_013565869.1">
    <property type="nucleotide sequence ID" value="NC_014962.1"/>
</dbReference>
<dbReference type="KEGG" id="ipa:Isop_3016"/>
<accession>E8R2T4</accession>
<reference evidence="2 3" key="2">
    <citation type="journal article" date="2011" name="Stand. Genomic Sci.">
        <title>Complete genome sequence of Isosphaera pallida type strain (IS1B).</title>
        <authorList>
            <consortium name="US DOE Joint Genome Institute (JGI-PGF)"/>
            <person name="Goker M."/>
            <person name="Cleland D."/>
            <person name="Saunders E."/>
            <person name="Lapidus A."/>
            <person name="Nolan M."/>
            <person name="Lucas S."/>
            <person name="Hammon N."/>
            <person name="Deshpande S."/>
            <person name="Cheng J.F."/>
            <person name="Tapia R."/>
            <person name="Han C."/>
            <person name="Goodwin L."/>
            <person name="Pitluck S."/>
            <person name="Liolios K."/>
            <person name="Pagani I."/>
            <person name="Ivanova N."/>
            <person name="Mavromatis K."/>
            <person name="Pati A."/>
            <person name="Chen A."/>
            <person name="Palaniappan K."/>
            <person name="Land M."/>
            <person name="Hauser L."/>
            <person name="Chang Y.J."/>
            <person name="Jeffries C.D."/>
            <person name="Detter J.C."/>
            <person name="Beck B."/>
            <person name="Woyke T."/>
            <person name="Bristow J."/>
            <person name="Eisen J.A."/>
            <person name="Markowitz V."/>
            <person name="Hugenholtz P."/>
            <person name="Kyrpides N.C."/>
            <person name="Klenk H.P."/>
        </authorList>
    </citation>
    <scope>NUCLEOTIDE SEQUENCE [LARGE SCALE GENOMIC DNA]</scope>
    <source>
        <strain evidence="3">ATCC 43644 / DSM 9630 / IS1B</strain>
    </source>
</reference>
<dbReference type="OrthoDB" id="271321at2"/>
<evidence type="ECO:0000313" key="3">
    <source>
        <dbReference type="Proteomes" id="UP000008631"/>
    </source>
</evidence>
<dbReference type="STRING" id="575540.Isop_3016"/>
<gene>
    <name evidence="2" type="ordered locus">Isop_3016</name>
</gene>
<name>E8R2T4_ISOPI</name>
<keyword evidence="3" id="KW-1185">Reference proteome</keyword>
<keyword evidence="1" id="KW-0472">Membrane</keyword>
<protein>
    <recommendedName>
        <fullName evidence="4">Yip1 domain-containing protein</fullName>
    </recommendedName>
</protein>
<feature type="transmembrane region" description="Helical" evidence="1">
    <location>
        <begin position="110"/>
        <end position="134"/>
    </location>
</feature>
<evidence type="ECO:0000256" key="1">
    <source>
        <dbReference type="SAM" id="Phobius"/>
    </source>
</evidence>